<keyword evidence="1" id="KW-0812">Transmembrane</keyword>
<name>A0A3L8P026_9ACTN</name>
<dbReference type="OrthoDB" id="3777848at2"/>
<dbReference type="EMBL" id="RDBE01000010">
    <property type="protein sequence ID" value="RLV48163.1"/>
    <property type="molecule type" value="Genomic_DNA"/>
</dbReference>
<feature type="transmembrane region" description="Helical" evidence="1">
    <location>
        <begin position="45"/>
        <end position="64"/>
    </location>
</feature>
<feature type="transmembrane region" description="Helical" evidence="1">
    <location>
        <begin position="17"/>
        <end position="39"/>
    </location>
</feature>
<dbReference type="AlphaFoldDB" id="A0A3L8P026"/>
<dbReference type="RefSeq" id="WP_121807668.1">
    <property type="nucleotide sequence ID" value="NZ_RDBE01000010.1"/>
</dbReference>
<evidence type="ECO:0008006" key="4">
    <source>
        <dbReference type="Google" id="ProtNLM"/>
    </source>
</evidence>
<organism evidence="2 3">
    <name type="scientific">Nocardioides mangrovicus</name>
    <dbReference type="NCBI Taxonomy" id="2478913"/>
    <lineage>
        <taxon>Bacteria</taxon>
        <taxon>Bacillati</taxon>
        <taxon>Actinomycetota</taxon>
        <taxon>Actinomycetes</taxon>
        <taxon>Propionibacteriales</taxon>
        <taxon>Nocardioidaceae</taxon>
        <taxon>Nocardioides</taxon>
    </lineage>
</organism>
<sequence length="147" mass="15845">MSQVVEYALAPRLRARLFGVLLVGLGVLLCVAMTVVLLARLSLDVMSAVVVLVLLVMAGAGWLLNRRSVVVRADAEGYRVRLVRGVGAAAARWSDVADVVTAEVGGARCVVLRLRDGRTTTVPVDVLAVPGERFVEELRARLARTRR</sequence>
<protein>
    <recommendedName>
        <fullName evidence="4">PH domain-containing protein</fullName>
    </recommendedName>
</protein>
<accession>A0A3L8P026</accession>
<keyword evidence="1" id="KW-0472">Membrane</keyword>
<keyword evidence="3" id="KW-1185">Reference proteome</keyword>
<evidence type="ECO:0000256" key="1">
    <source>
        <dbReference type="SAM" id="Phobius"/>
    </source>
</evidence>
<comment type="caution">
    <text evidence="2">The sequence shown here is derived from an EMBL/GenBank/DDBJ whole genome shotgun (WGS) entry which is preliminary data.</text>
</comment>
<proteinExistence type="predicted"/>
<gene>
    <name evidence="2" type="ORF">D9V37_18990</name>
</gene>
<dbReference type="Proteomes" id="UP000281708">
    <property type="component" value="Unassembled WGS sequence"/>
</dbReference>
<reference evidence="2 3" key="1">
    <citation type="submission" date="2018-10" db="EMBL/GenBank/DDBJ databases">
        <title>Marmoricola sp. 4Q3S-7 whole genome shotgun sequence.</title>
        <authorList>
            <person name="Li F."/>
        </authorList>
    </citation>
    <scope>NUCLEOTIDE SEQUENCE [LARGE SCALE GENOMIC DNA]</scope>
    <source>
        <strain evidence="2 3">4Q3S-7</strain>
    </source>
</reference>
<keyword evidence="1" id="KW-1133">Transmembrane helix</keyword>
<evidence type="ECO:0000313" key="3">
    <source>
        <dbReference type="Proteomes" id="UP000281708"/>
    </source>
</evidence>
<evidence type="ECO:0000313" key="2">
    <source>
        <dbReference type="EMBL" id="RLV48163.1"/>
    </source>
</evidence>